<dbReference type="STRING" id="243164.DET1453"/>
<reference evidence="1 2" key="1">
    <citation type="journal article" date="2005" name="Science">
        <title>Genome sequence of the PCE-dechlorinating bacterium Dehalococcoides ethenogenes.</title>
        <authorList>
            <person name="Seshadri R."/>
            <person name="Adrian L."/>
            <person name="Fouts D.E."/>
            <person name="Eisen J.A."/>
            <person name="Phillippy A.M."/>
            <person name="Methe B.A."/>
            <person name="Ward N.L."/>
            <person name="Nelson W.C."/>
            <person name="Deboy R.T."/>
            <person name="Khouri H.M."/>
            <person name="Kolonay J.F."/>
            <person name="Dodson R.J."/>
            <person name="Daugherty S.C."/>
            <person name="Brinkac L.M."/>
            <person name="Sullivan S.A."/>
            <person name="Madupu R."/>
            <person name="Nelson K.E."/>
            <person name="Kang K.H."/>
            <person name="Impraim M."/>
            <person name="Tran K."/>
            <person name="Robinson J.M."/>
            <person name="Forberger H.A."/>
            <person name="Fraser C.M."/>
            <person name="Zinder S.H."/>
            <person name="Heidelberg J.F."/>
        </authorList>
    </citation>
    <scope>NUCLEOTIDE SEQUENCE [LARGE SCALE GENOMIC DNA]</scope>
    <source>
        <strain evidence="2">ATCC BAA-2266 / KCTC 15142 / 195</strain>
    </source>
</reference>
<proteinExistence type="predicted"/>
<dbReference type="KEGG" id="det:DET1453"/>
<dbReference type="HOGENOM" id="CLU_3006678_0_0_0"/>
<keyword evidence="2" id="KW-1185">Reference proteome</keyword>
<dbReference type="EMBL" id="CP000027">
    <property type="protein sequence ID" value="AAW39249.1"/>
    <property type="molecule type" value="Genomic_DNA"/>
</dbReference>
<dbReference type="AlphaFoldDB" id="Q3Z6J3"/>
<organism evidence="1 2">
    <name type="scientific">Dehalococcoides mccartyi (strain ATCC BAA-2266 / KCTC 15142 / 195)</name>
    <name type="common">Dehalococcoides ethenogenes (strain 195)</name>
    <dbReference type="NCBI Taxonomy" id="243164"/>
    <lineage>
        <taxon>Bacteria</taxon>
        <taxon>Bacillati</taxon>
        <taxon>Chloroflexota</taxon>
        <taxon>Dehalococcoidia</taxon>
        <taxon>Dehalococcoidales</taxon>
        <taxon>Dehalococcoidaceae</taxon>
        <taxon>Dehalococcoides</taxon>
    </lineage>
</organism>
<dbReference type="Proteomes" id="UP000008289">
    <property type="component" value="Chromosome"/>
</dbReference>
<gene>
    <name evidence="1" type="ordered locus">DET1453</name>
</gene>
<protein>
    <submittedName>
        <fullName evidence="1">Uncharacterized protein</fullName>
    </submittedName>
</protein>
<evidence type="ECO:0000313" key="1">
    <source>
        <dbReference type="EMBL" id="AAW39249.1"/>
    </source>
</evidence>
<accession>Q3Z6J3</accession>
<evidence type="ECO:0000313" key="2">
    <source>
        <dbReference type="Proteomes" id="UP000008289"/>
    </source>
</evidence>
<dbReference type="InParanoid" id="Q3Z6J3"/>
<sequence length="56" mass="6355">MTEDVDRGYSLSPQEFVFVAENLPGIKCQADTSHFVPPSNQIKFFTCYAEKIRVSL</sequence>
<name>Q3Z6J3_DEHM1</name>